<evidence type="ECO:0000256" key="2">
    <source>
        <dbReference type="PROSITE-ProRule" id="PRU00169"/>
    </source>
</evidence>
<dbReference type="PANTHER" id="PTHR44591">
    <property type="entry name" value="STRESS RESPONSE REGULATOR PROTEIN 1"/>
    <property type="match status" value="1"/>
</dbReference>
<accession>A0A1W1HEE9</accession>
<dbReference type="AlphaFoldDB" id="A0A1W1HEE9"/>
<feature type="modified residue" description="4-aspartylphosphate" evidence="2">
    <location>
        <position position="54"/>
    </location>
</feature>
<evidence type="ECO:0000256" key="1">
    <source>
        <dbReference type="ARBA" id="ARBA00022553"/>
    </source>
</evidence>
<feature type="domain" description="Response regulatory" evidence="3">
    <location>
        <begin position="3"/>
        <end position="119"/>
    </location>
</feature>
<dbReference type="Proteomes" id="UP000191931">
    <property type="component" value="Unassembled WGS sequence"/>
</dbReference>
<evidence type="ECO:0000259" key="3">
    <source>
        <dbReference type="PROSITE" id="PS50110"/>
    </source>
</evidence>
<dbReference type="PROSITE" id="PS50110">
    <property type="entry name" value="RESPONSE_REGULATORY"/>
    <property type="match status" value="1"/>
</dbReference>
<dbReference type="InterPro" id="IPR011006">
    <property type="entry name" value="CheY-like_superfamily"/>
</dbReference>
<dbReference type="STRING" id="1246637.MTBBW1_250011"/>
<evidence type="ECO:0000313" key="4">
    <source>
        <dbReference type="EMBL" id="SLM30840.1"/>
    </source>
</evidence>
<dbReference type="RefSeq" id="WP_080799447.1">
    <property type="nucleotide sequence ID" value="NZ_LT828540.1"/>
</dbReference>
<dbReference type="InterPro" id="IPR050595">
    <property type="entry name" value="Bact_response_regulator"/>
</dbReference>
<reference evidence="4 5" key="1">
    <citation type="submission" date="2017-03" db="EMBL/GenBank/DDBJ databases">
        <authorList>
            <person name="Afonso C.L."/>
            <person name="Miller P.J."/>
            <person name="Scott M.A."/>
            <person name="Spackman E."/>
            <person name="Goraichik I."/>
            <person name="Dimitrov K.M."/>
            <person name="Suarez D.L."/>
            <person name="Swayne D.E."/>
        </authorList>
    </citation>
    <scope>NUCLEOTIDE SEQUENCE [LARGE SCALE GENOMIC DNA]</scope>
    <source>
        <strain evidence="4">PRJEB14757</strain>
    </source>
</reference>
<keyword evidence="5" id="KW-1185">Reference proteome</keyword>
<organism evidence="4 5">
    <name type="scientific">Desulfamplus magnetovallimortis</name>
    <dbReference type="NCBI Taxonomy" id="1246637"/>
    <lineage>
        <taxon>Bacteria</taxon>
        <taxon>Pseudomonadati</taxon>
        <taxon>Thermodesulfobacteriota</taxon>
        <taxon>Desulfobacteria</taxon>
        <taxon>Desulfobacterales</taxon>
        <taxon>Desulfobacteraceae</taxon>
        <taxon>Desulfamplus</taxon>
    </lineage>
</organism>
<dbReference type="Pfam" id="PF00072">
    <property type="entry name" value="Response_reg"/>
    <property type="match status" value="1"/>
</dbReference>
<protein>
    <submittedName>
        <fullName evidence="4">Response regulator receiver protein</fullName>
    </submittedName>
</protein>
<sequence>MFKILVVDDSWLTRRGVKRILSTEGYEVCEAENGLQGLEILEESKSKIDAVILDLLMPEMNGVTFLETMKQKQMKLPVVVLTADIQNTVKQKCIDIGASFFLNKPPEPAELLEALGKLLNPVSNG</sequence>
<dbReference type="EMBL" id="FWEV01000168">
    <property type="protein sequence ID" value="SLM30840.1"/>
    <property type="molecule type" value="Genomic_DNA"/>
</dbReference>
<gene>
    <name evidence="4" type="ORF">MTBBW1_250011</name>
</gene>
<dbReference type="PANTHER" id="PTHR44591:SF24">
    <property type="entry name" value="PROTEIN-GLUTAMATE METHYLESTERASE_PROTEIN-GLUTAMINE GLUTAMINASE 1"/>
    <property type="match status" value="1"/>
</dbReference>
<dbReference type="Gene3D" id="3.40.50.2300">
    <property type="match status" value="1"/>
</dbReference>
<dbReference type="OrthoDB" id="9786548at2"/>
<dbReference type="GO" id="GO:0000160">
    <property type="term" value="P:phosphorelay signal transduction system"/>
    <property type="evidence" value="ECO:0007669"/>
    <property type="project" value="InterPro"/>
</dbReference>
<proteinExistence type="predicted"/>
<dbReference type="SMART" id="SM00448">
    <property type="entry name" value="REC"/>
    <property type="match status" value="1"/>
</dbReference>
<keyword evidence="1 2" id="KW-0597">Phosphoprotein</keyword>
<dbReference type="SUPFAM" id="SSF52172">
    <property type="entry name" value="CheY-like"/>
    <property type="match status" value="1"/>
</dbReference>
<evidence type="ECO:0000313" key="5">
    <source>
        <dbReference type="Proteomes" id="UP000191931"/>
    </source>
</evidence>
<name>A0A1W1HEE9_9BACT</name>
<dbReference type="InterPro" id="IPR001789">
    <property type="entry name" value="Sig_transdc_resp-reg_receiver"/>
</dbReference>